<proteinExistence type="predicted"/>
<dbReference type="GeneID" id="10798489"/>
<dbReference type="RefSeq" id="WP_013881040.1">
    <property type="nucleotide sequence ID" value="NC_015666.1"/>
</dbReference>
<dbReference type="HOGENOM" id="CLU_929431_0_0_2"/>
<dbReference type="STRING" id="797210.Halxa_3541"/>
<gene>
    <name evidence="2" type="ordered locus">Halxa_3541</name>
</gene>
<evidence type="ECO:0000256" key="1">
    <source>
        <dbReference type="SAM" id="MobiDB-lite"/>
    </source>
</evidence>
<protein>
    <recommendedName>
        <fullName evidence="4">Polyprenyl synthetase</fullName>
    </recommendedName>
</protein>
<dbReference type="OrthoDB" id="202855at2157"/>
<feature type="compositionally biased region" description="Polar residues" evidence="1">
    <location>
        <begin position="239"/>
        <end position="250"/>
    </location>
</feature>
<sequence length="350" mass="36197">MSEHLYPREPTTFDRSFSGLSSTVRAIASEAVLPRDRSFPASLCTTAGEVAATIDRGTNTATGTDADADTALTFDEHEGRADEILSSVAEAVALLEGYVRLRHDLLYSDRYADRERRDAAVLASDHLHAAAYATITDAPLPDRRSLELYRQLAAGSSALAAGFAAWTPTALAGGDETADAEAAARAQPSDGNFAQPRAVLTETAATLGATAVGAADDTRAAMDAYARSLSTALCRVTASASSPESGSADASTAGRAGDDPRETAARVLSGRSDASSSSDGASVTTPGIARHLERARDALAPLVDRSETAAADGTAGDDDGAENETGPTTPGPAPLTRLERATRIPFEDER</sequence>
<dbReference type="Proteomes" id="UP000006794">
    <property type="component" value="Chromosome"/>
</dbReference>
<feature type="compositionally biased region" description="Low complexity" evidence="1">
    <location>
        <begin position="269"/>
        <end position="282"/>
    </location>
</feature>
<evidence type="ECO:0000313" key="3">
    <source>
        <dbReference type="Proteomes" id="UP000006794"/>
    </source>
</evidence>
<feature type="region of interest" description="Disordered" evidence="1">
    <location>
        <begin position="239"/>
        <end position="350"/>
    </location>
</feature>
<evidence type="ECO:0000313" key="2">
    <source>
        <dbReference type="EMBL" id="AEH38152.1"/>
    </source>
</evidence>
<dbReference type="AlphaFoldDB" id="F8DA80"/>
<name>F8DA80_HALXS</name>
<feature type="compositionally biased region" description="Basic and acidic residues" evidence="1">
    <location>
        <begin position="337"/>
        <end position="350"/>
    </location>
</feature>
<evidence type="ECO:0008006" key="4">
    <source>
        <dbReference type="Google" id="ProtNLM"/>
    </source>
</evidence>
<dbReference type="KEGG" id="hxa:Halxa_3541"/>
<organism evidence="2 3">
    <name type="scientific">Halopiger xanaduensis (strain DSM 18323 / JCM 14033 / SH-6)</name>
    <dbReference type="NCBI Taxonomy" id="797210"/>
    <lineage>
        <taxon>Archaea</taxon>
        <taxon>Methanobacteriati</taxon>
        <taxon>Methanobacteriota</taxon>
        <taxon>Stenosarchaea group</taxon>
        <taxon>Halobacteria</taxon>
        <taxon>Halobacteriales</taxon>
        <taxon>Natrialbaceae</taxon>
        <taxon>Halopiger</taxon>
    </lineage>
</organism>
<keyword evidence="3" id="KW-1185">Reference proteome</keyword>
<dbReference type="EMBL" id="CP002839">
    <property type="protein sequence ID" value="AEH38152.1"/>
    <property type="molecule type" value="Genomic_DNA"/>
</dbReference>
<reference evidence="2 3" key="1">
    <citation type="journal article" date="2012" name="Stand. Genomic Sci.">
        <title>Complete genome sequence of Halopiger xanaduensis type strain (SH-6(T)).</title>
        <authorList>
            <person name="Anderson I."/>
            <person name="Tindall B.J."/>
            <person name="Rohde M."/>
            <person name="Lucas S."/>
            <person name="Han J."/>
            <person name="Lapidus A."/>
            <person name="Cheng J.F."/>
            <person name="Goodwin L."/>
            <person name="Pitluck S."/>
            <person name="Peters L."/>
            <person name="Pati A."/>
            <person name="Mikhailova N."/>
            <person name="Pagani I."/>
            <person name="Teshima H."/>
            <person name="Han C."/>
            <person name="Tapia R."/>
            <person name="Land M."/>
            <person name="Woyke T."/>
            <person name="Klenk H.P."/>
            <person name="Kyrpides N."/>
            <person name="Ivanova N."/>
        </authorList>
    </citation>
    <scope>NUCLEOTIDE SEQUENCE [LARGE SCALE GENOMIC DNA]</scope>
    <source>
        <strain evidence="3">DSM 18323 / JCM 14033 / SH-6</strain>
    </source>
</reference>
<dbReference type="eggNOG" id="arCOG01726">
    <property type="taxonomic scope" value="Archaea"/>
</dbReference>
<accession>F8DA80</accession>